<organism evidence="3 4">
    <name type="scientific">Amycolatopsis acidicola</name>
    <dbReference type="NCBI Taxonomy" id="2596893"/>
    <lineage>
        <taxon>Bacteria</taxon>
        <taxon>Bacillati</taxon>
        <taxon>Actinomycetota</taxon>
        <taxon>Actinomycetes</taxon>
        <taxon>Pseudonocardiales</taxon>
        <taxon>Pseudonocardiaceae</taxon>
        <taxon>Amycolatopsis</taxon>
    </lineage>
</organism>
<comment type="similarity">
    <text evidence="1">Belongs to the universal stress protein A family.</text>
</comment>
<dbReference type="InterPro" id="IPR006015">
    <property type="entry name" value="Universal_stress_UspA"/>
</dbReference>
<dbReference type="OrthoDB" id="5244367at2"/>
<dbReference type="Gene3D" id="3.40.50.620">
    <property type="entry name" value="HUPs"/>
    <property type="match status" value="1"/>
</dbReference>
<keyword evidence="4" id="KW-1185">Reference proteome</keyword>
<evidence type="ECO:0000313" key="3">
    <source>
        <dbReference type="EMBL" id="KAA9153465.1"/>
    </source>
</evidence>
<evidence type="ECO:0000259" key="2">
    <source>
        <dbReference type="Pfam" id="PF00582"/>
    </source>
</evidence>
<sequence>MSGQGTIVVGVDGSKSSEAALRWAVAEAAATRRDVLVMTAWSQVVAADAGAPGQPVDDLVAAHRAAQQKVLEAVARPDVTIRGEIVEGDPTDVLLTASDGADLLVLGTHGRGAVMRTLLGSVSARCLRKANCPVVVLPLRAVAPEGTATHEAAAMDYAPGPVL</sequence>
<dbReference type="SUPFAM" id="SSF52402">
    <property type="entry name" value="Adenine nucleotide alpha hydrolases-like"/>
    <property type="match status" value="1"/>
</dbReference>
<dbReference type="EMBL" id="VMNW02000076">
    <property type="protein sequence ID" value="KAA9153465.1"/>
    <property type="molecule type" value="Genomic_DNA"/>
</dbReference>
<dbReference type="Proteomes" id="UP000319769">
    <property type="component" value="Unassembled WGS sequence"/>
</dbReference>
<proteinExistence type="inferred from homology"/>
<name>A0A5N0UUN6_9PSEU</name>
<dbReference type="InterPro" id="IPR014729">
    <property type="entry name" value="Rossmann-like_a/b/a_fold"/>
</dbReference>
<comment type="caution">
    <text evidence="3">The sequence shown here is derived from an EMBL/GenBank/DDBJ whole genome shotgun (WGS) entry which is preliminary data.</text>
</comment>
<dbReference type="Pfam" id="PF00582">
    <property type="entry name" value="Usp"/>
    <property type="match status" value="1"/>
</dbReference>
<accession>A0A5N0UUN6</accession>
<gene>
    <name evidence="3" type="ORF">FPZ12_034555</name>
</gene>
<reference evidence="3" key="1">
    <citation type="submission" date="2019-09" db="EMBL/GenBank/DDBJ databases">
        <authorList>
            <person name="Teo W.F.A."/>
            <person name="Duangmal K."/>
        </authorList>
    </citation>
    <scope>NUCLEOTIDE SEQUENCE [LARGE SCALE GENOMIC DNA]</scope>
    <source>
        <strain evidence="3">K81G1</strain>
    </source>
</reference>
<evidence type="ECO:0000256" key="1">
    <source>
        <dbReference type="ARBA" id="ARBA00008791"/>
    </source>
</evidence>
<dbReference type="PANTHER" id="PTHR46553">
    <property type="entry name" value="ADENINE NUCLEOTIDE ALPHA HYDROLASES-LIKE SUPERFAMILY PROTEIN"/>
    <property type="match status" value="1"/>
</dbReference>
<evidence type="ECO:0000313" key="4">
    <source>
        <dbReference type="Proteomes" id="UP000319769"/>
    </source>
</evidence>
<feature type="domain" description="UspA" evidence="2">
    <location>
        <begin position="6"/>
        <end position="138"/>
    </location>
</feature>
<dbReference type="PANTHER" id="PTHR46553:SF3">
    <property type="entry name" value="ADENINE NUCLEOTIDE ALPHA HYDROLASES-LIKE SUPERFAMILY PROTEIN"/>
    <property type="match status" value="1"/>
</dbReference>
<dbReference type="CDD" id="cd23659">
    <property type="entry name" value="USP_At3g01520-like"/>
    <property type="match status" value="1"/>
</dbReference>
<dbReference type="InterPro" id="IPR006016">
    <property type="entry name" value="UspA"/>
</dbReference>
<dbReference type="AlphaFoldDB" id="A0A5N0UUN6"/>
<dbReference type="RefSeq" id="WP_144762397.1">
    <property type="nucleotide sequence ID" value="NZ_VMNW02000076.1"/>
</dbReference>
<dbReference type="PRINTS" id="PR01438">
    <property type="entry name" value="UNVRSLSTRESS"/>
</dbReference>
<protein>
    <submittedName>
        <fullName evidence="3">Universal stress protein</fullName>
    </submittedName>
</protein>